<feature type="region of interest" description="Disordered" evidence="4">
    <location>
        <begin position="1517"/>
        <end position="1561"/>
    </location>
</feature>
<feature type="compositionally biased region" description="Polar residues" evidence="4">
    <location>
        <begin position="1234"/>
        <end position="1249"/>
    </location>
</feature>
<name>A0A6A6Q0L3_9PEZI</name>
<feature type="region of interest" description="Disordered" evidence="4">
    <location>
        <begin position="1141"/>
        <end position="1177"/>
    </location>
</feature>
<dbReference type="Gene3D" id="2.130.10.30">
    <property type="entry name" value="Regulator of chromosome condensation 1/beta-lactamase-inhibitor protein II"/>
    <property type="match status" value="1"/>
</dbReference>
<dbReference type="InterPro" id="IPR002110">
    <property type="entry name" value="Ankyrin_rpt"/>
</dbReference>
<dbReference type="GeneID" id="54474041"/>
<reference evidence="6" key="1">
    <citation type="journal article" date="2020" name="Stud. Mycol.">
        <title>101 Dothideomycetes genomes: a test case for predicting lifestyles and emergence of pathogens.</title>
        <authorList>
            <person name="Haridas S."/>
            <person name="Albert R."/>
            <person name="Binder M."/>
            <person name="Bloem J."/>
            <person name="Labutti K."/>
            <person name="Salamov A."/>
            <person name="Andreopoulos B."/>
            <person name="Baker S."/>
            <person name="Barry K."/>
            <person name="Bills G."/>
            <person name="Bluhm B."/>
            <person name="Cannon C."/>
            <person name="Castanera R."/>
            <person name="Culley D."/>
            <person name="Daum C."/>
            <person name="Ezra D."/>
            <person name="Gonzalez J."/>
            <person name="Henrissat B."/>
            <person name="Kuo A."/>
            <person name="Liang C."/>
            <person name="Lipzen A."/>
            <person name="Lutzoni F."/>
            <person name="Magnuson J."/>
            <person name="Mondo S."/>
            <person name="Nolan M."/>
            <person name="Ohm R."/>
            <person name="Pangilinan J."/>
            <person name="Park H.-J."/>
            <person name="Ramirez L."/>
            <person name="Alfaro M."/>
            <person name="Sun H."/>
            <person name="Tritt A."/>
            <person name="Yoshinaga Y."/>
            <person name="Zwiers L.-H."/>
            <person name="Turgeon B."/>
            <person name="Goodwin S."/>
            <person name="Spatafora J."/>
            <person name="Crous P."/>
            <person name="Grigoriev I."/>
        </authorList>
    </citation>
    <scope>NUCLEOTIDE SEQUENCE</scope>
    <source>
        <strain evidence="6">CBS 113389</strain>
    </source>
</reference>
<dbReference type="PROSITE" id="PS50012">
    <property type="entry name" value="RCC1_3"/>
    <property type="match status" value="2"/>
</dbReference>
<dbReference type="InterPro" id="IPR011333">
    <property type="entry name" value="SKP1/BTB/POZ_sf"/>
</dbReference>
<evidence type="ECO:0000256" key="2">
    <source>
        <dbReference type="PROSITE-ProRule" id="PRU00023"/>
    </source>
</evidence>
<dbReference type="Pfam" id="PF12796">
    <property type="entry name" value="Ank_2"/>
    <property type="match status" value="1"/>
</dbReference>
<evidence type="ECO:0000256" key="3">
    <source>
        <dbReference type="PROSITE-ProRule" id="PRU00235"/>
    </source>
</evidence>
<dbReference type="InterPro" id="IPR000408">
    <property type="entry name" value="Reg_chr_condens"/>
</dbReference>
<feature type="repeat" description="RCC1" evidence="3">
    <location>
        <begin position="337"/>
        <end position="390"/>
    </location>
</feature>
<dbReference type="SUPFAM" id="SSF50985">
    <property type="entry name" value="RCC1/BLIP-II"/>
    <property type="match status" value="1"/>
</dbReference>
<sequence length="1561" mass="171250">MSNLLWKAYYEDDFDAFQRLLEGAPANTRPYGGRGGVAGPVIGSPGQVASSPTVLLKGRKSLGPPTPSSGGHAAALTKGDINARDAFGATLLHYAASSTADNAIDFTTALVEHPLIDLYVQDYESGWTALHRAFYFGNVTIARLMLERDAGDAVGEVTGHVHSTVGLIKVKDRDGYGPLDLYAAIIKDRTLRTDTTGRARSGSGHSDDERMVGDTGDADHKMQIPFNNVDCDQLFTFGSNKNATLGFSNEDDRQFPERITLRRPEALLRRMYSEHLEQHDKKWSHHDPSHRSKHADIDVSEMWVEDIPWVIRSKPLVVQDVHMAKFHSAVLTADPESNLYLCGHGPGGRLGVGDERTRYNFVCVNSGALAGKRVVAVALGLNHTLALSSEGETFSWGSNAHGQLGLSLPKSPTGEDDPISTVPKQLFGTLKRETVIGIAASRHHSVAHTGSSLFTFGKNEGQLGIVDSDARSLEVQTTPRKVAASLFASNITSVSAMDKATVCLLESHEVWIFANYGYTKVQFPLDGFSNYFLQKSFRVTTYDNTPNRIVKLTCGGDTVCALSSRGEIYTVSISARMENPPSSSTTNPSKIRSAITQPQRVWQPKKSNMAARDVGVDADGSIILSTEEGSVWKRTKRAKIKDATASGASDYKPKDYKFSRIPGLTRVLAVRASSHGAYAAARRDCNVLKTQIAVDEPRLHKDIFSLLSLRGLEYEPGKPLRFWQAQSNSNEVQTLRRRILQSKDIEGELQELQEQMLTNPNTTYDALISTTTSDVTIPIHRFVLTGRSRTMRRGFRDLCETSTFTVPDLCVSEIDKDGRAMVKFQGLDILTIIDLVVYLYTDSLVDFWHFTRNAPSMAHRYRQVRTELMKIATKLDLRHLEPAARQMVQPVYCLDMDFAVAFQDPAFFYDGDFTIQLEDEDIRAHSWLLRKRCPFFEGLFMGRAGGRWVDARDNDDEVHVDLSHINSKTFRMVLQWMYADCGEELFDDLVSVSLDDFLDAVMDVLSAANELLLDRLSQICQAVMGRYVNVRNVCGLLNAISPSSVHAFKDAGLEYLCLSLEAMLQGHHLNELEEDLLLELDAVVRSNQLACMPFAKSGFAEESLHERHPGLADAMERGRQARLDALTLRAKYANLERQPLGGFDEEMTSPLQQKGRGKPTARTIHDASLPSLKGKQSSKDMMFAMDEEVDLAVHSPTPSPSIRAMAKGAEHEVIPSSLPEEVWYDSRGKALPSPTIQPQTVTPAGTTPKSPALRAGKTPPTTGQPWSLTPLSAHPKVDMKAIMENAASNRTSSLSQGLASANFTALDAMLPQKAGVAKMSQKDRKRLQHSAVDTATAPEDVKGPGTPPVSSAKPGSAWQTIPTQKPVSVKDVLGMESPASKNRSPNPRTPSTPQLTMRQTISNPKPSNGLQTPIISPSGQNSLPRRELPDPKSPAQAKSPSWQQQSPAPSSRSIPQSIRHRPAVADPSVLGLSMSEIVAQEQLAKDFIKEAAAKRDLQEIQAEQEFEEWWSKESARVQEAERRDAAAVAAGKTSRARKAKSRGAQGGGAGGKAKGEKSSVV</sequence>
<dbReference type="InterPro" id="IPR036770">
    <property type="entry name" value="Ankyrin_rpt-contain_sf"/>
</dbReference>
<feature type="compositionally biased region" description="Basic and acidic residues" evidence="4">
    <location>
        <begin position="205"/>
        <end position="217"/>
    </location>
</feature>
<dbReference type="OrthoDB" id="1893551at2759"/>
<dbReference type="PANTHER" id="PTHR22872:SF2">
    <property type="entry name" value="INHIBITOR OF BRUTON TYROSINE KINASE"/>
    <property type="match status" value="1"/>
</dbReference>
<feature type="region of interest" description="Disordered" evidence="4">
    <location>
        <begin position="195"/>
        <end position="217"/>
    </location>
</feature>
<dbReference type="InterPro" id="IPR051625">
    <property type="entry name" value="Signaling_Regulatory_Domain"/>
</dbReference>
<dbReference type="RefSeq" id="XP_033592103.1">
    <property type="nucleotide sequence ID" value="XM_033733039.1"/>
</dbReference>
<evidence type="ECO:0000256" key="1">
    <source>
        <dbReference type="ARBA" id="ARBA00022737"/>
    </source>
</evidence>
<dbReference type="EMBL" id="MU001633">
    <property type="protein sequence ID" value="KAF2485534.1"/>
    <property type="molecule type" value="Genomic_DNA"/>
</dbReference>
<feature type="region of interest" description="Disordered" evidence="4">
    <location>
        <begin position="1233"/>
        <end position="1271"/>
    </location>
</feature>
<feature type="compositionally biased region" description="Polar residues" evidence="4">
    <location>
        <begin position="1379"/>
        <end position="1423"/>
    </location>
</feature>
<keyword evidence="1" id="KW-0677">Repeat</keyword>
<dbReference type="Gene3D" id="3.30.710.10">
    <property type="entry name" value="Potassium Channel Kv1.1, Chain A"/>
    <property type="match status" value="2"/>
</dbReference>
<feature type="repeat" description="RCC1" evidence="3">
    <location>
        <begin position="391"/>
        <end position="451"/>
    </location>
</feature>
<feature type="repeat" description="ANK" evidence="2">
    <location>
        <begin position="125"/>
        <end position="150"/>
    </location>
</feature>
<dbReference type="SMART" id="SM00225">
    <property type="entry name" value="BTB"/>
    <property type="match status" value="1"/>
</dbReference>
<accession>A0A6A6Q0L3</accession>
<feature type="domain" description="BTB" evidence="5">
    <location>
        <begin position="911"/>
        <end position="980"/>
    </location>
</feature>
<keyword evidence="7" id="KW-1185">Reference proteome</keyword>
<dbReference type="SMART" id="SM00248">
    <property type="entry name" value="ANK"/>
    <property type="match status" value="2"/>
</dbReference>
<feature type="compositionally biased region" description="Polar residues" evidence="4">
    <location>
        <begin position="1259"/>
        <end position="1270"/>
    </location>
</feature>
<dbReference type="Gene3D" id="1.25.40.20">
    <property type="entry name" value="Ankyrin repeat-containing domain"/>
    <property type="match status" value="1"/>
</dbReference>
<protein>
    <recommendedName>
        <fullName evidence="5">BTB domain-containing protein</fullName>
    </recommendedName>
</protein>
<organism evidence="6 7">
    <name type="scientific">Neohortaea acidophila</name>
    <dbReference type="NCBI Taxonomy" id="245834"/>
    <lineage>
        <taxon>Eukaryota</taxon>
        <taxon>Fungi</taxon>
        <taxon>Dikarya</taxon>
        <taxon>Ascomycota</taxon>
        <taxon>Pezizomycotina</taxon>
        <taxon>Dothideomycetes</taxon>
        <taxon>Dothideomycetidae</taxon>
        <taxon>Mycosphaerellales</taxon>
        <taxon>Teratosphaeriaceae</taxon>
        <taxon>Neohortaea</taxon>
    </lineage>
</organism>
<feature type="region of interest" description="Disordered" evidence="4">
    <location>
        <begin position="1316"/>
        <end position="1462"/>
    </location>
</feature>
<proteinExistence type="predicted"/>
<dbReference type="PROSITE" id="PS50097">
    <property type="entry name" value="BTB"/>
    <property type="match status" value="1"/>
</dbReference>
<dbReference type="InterPro" id="IPR000210">
    <property type="entry name" value="BTB/POZ_dom"/>
</dbReference>
<dbReference type="Pfam" id="PF00651">
    <property type="entry name" value="BTB"/>
    <property type="match status" value="1"/>
</dbReference>
<evidence type="ECO:0000259" key="5">
    <source>
        <dbReference type="PROSITE" id="PS50097"/>
    </source>
</evidence>
<dbReference type="Proteomes" id="UP000799767">
    <property type="component" value="Unassembled WGS sequence"/>
</dbReference>
<evidence type="ECO:0000313" key="6">
    <source>
        <dbReference type="EMBL" id="KAF2485534.1"/>
    </source>
</evidence>
<evidence type="ECO:0000256" key="4">
    <source>
        <dbReference type="SAM" id="MobiDB-lite"/>
    </source>
</evidence>
<gene>
    <name evidence="6" type="ORF">BDY17DRAFT_293795</name>
</gene>
<evidence type="ECO:0000313" key="7">
    <source>
        <dbReference type="Proteomes" id="UP000799767"/>
    </source>
</evidence>
<dbReference type="InterPro" id="IPR009091">
    <property type="entry name" value="RCC1/BLIP-II"/>
</dbReference>
<feature type="compositionally biased region" description="Polar residues" evidence="4">
    <location>
        <begin position="1357"/>
        <end position="1366"/>
    </location>
</feature>
<dbReference type="Pfam" id="PF13540">
    <property type="entry name" value="RCC1_2"/>
    <property type="match status" value="1"/>
</dbReference>
<dbReference type="SUPFAM" id="SSF48403">
    <property type="entry name" value="Ankyrin repeat"/>
    <property type="match status" value="1"/>
</dbReference>
<dbReference type="CDD" id="cd18186">
    <property type="entry name" value="BTB_POZ_ZBTB_KLHL-like"/>
    <property type="match status" value="1"/>
</dbReference>
<dbReference type="PROSITE" id="PS50088">
    <property type="entry name" value="ANK_REPEAT"/>
    <property type="match status" value="1"/>
</dbReference>
<dbReference type="PANTHER" id="PTHR22872">
    <property type="entry name" value="BTK-BINDING PROTEIN-RELATED"/>
    <property type="match status" value="1"/>
</dbReference>
<dbReference type="SUPFAM" id="SSF54695">
    <property type="entry name" value="POZ domain"/>
    <property type="match status" value="1"/>
</dbReference>
<keyword evidence="2" id="KW-0040">ANK repeat</keyword>
<dbReference type="PROSITE" id="PS50297">
    <property type="entry name" value="ANK_REP_REGION"/>
    <property type="match status" value="1"/>
</dbReference>
<feature type="compositionally biased region" description="Low complexity" evidence="4">
    <location>
        <begin position="1433"/>
        <end position="1457"/>
    </location>
</feature>